<feature type="transmembrane region" description="Helical" evidence="2">
    <location>
        <begin position="314"/>
        <end position="338"/>
    </location>
</feature>
<dbReference type="Gene3D" id="1.20.1250.20">
    <property type="entry name" value="MFS general substrate transporter like domains"/>
    <property type="match status" value="2"/>
</dbReference>
<feature type="transmembrane region" description="Helical" evidence="2">
    <location>
        <begin position="90"/>
        <end position="109"/>
    </location>
</feature>
<reference evidence="3 4" key="2">
    <citation type="submission" date="2017-10" db="EMBL/GenBank/DDBJ databases">
        <authorList>
            <person name="Banno H."/>
            <person name="Chua N.-H."/>
        </authorList>
    </citation>
    <scope>NUCLEOTIDE SEQUENCE [LARGE SCALE GENOMIC DNA]</scope>
    <source>
        <strain evidence="3 4">JK626</strain>
    </source>
</reference>
<evidence type="ECO:0000313" key="4">
    <source>
        <dbReference type="Proteomes" id="UP000225889"/>
    </source>
</evidence>
<name>A0A2G3DY82_9FIRM</name>
<evidence type="ECO:0000256" key="1">
    <source>
        <dbReference type="ARBA" id="ARBA00004651"/>
    </source>
</evidence>
<comment type="subcellular location">
    <subcellularLocation>
        <location evidence="1">Cell membrane</location>
        <topology evidence="1">Multi-pass membrane protein</topology>
    </subcellularLocation>
</comment>
<reference evidence="3 4" key="1">
    <citation type="submission" date="2017-10" db="EMBL/GenBank/DDBJ databases">
        <title>Resolving the taxonomy of Roseburia spp., Eubacterium rectale and Agathobacter spp. through phylogenomic analysis.</title>
        <authorList>
            <person name="Sheridan P.O."/>
            <person name="Walker A.W."/>
            <person name="Duncan S.H."/>
            <person name="Scott K.P."/>
            <person name="Toole P.W.O."/>
            <person name="Luis P."/>
            <person name="Flint H.J."/>
        </authorList>
    </citation>
    <scope>NUCLEOTIDE SEQUENCE [LARGE SCALE GENOMIC DNA]</scope>
    <source>
        <strain evidence="3 4">JK626</strain>
    </source>
</reference>
<feature type="transmembrane region" description="Helical" evidence="2">
    <location>
        <begin position="228"/>
        <end position="249"/>
    </location>
</feature>
<accession>A0A2G3DY82</accession>
<dbReference type="SUPFAM" id="SSF103473">
    <property type="entry name" value="MFS general substrate transporter"/>
    <property type="match status" value="1"/>
</dbReference>
<comment type="caution">
    <text evidence="3">The sequence shown here is derived from an EMBL/GenBank/DDBJ whole genome shotgun (WGS) entry which is preliminary data.</text>
</comment>
<evidence type="ECO:0008006" key="5">
    <source>
        <dbReference type="Google" id="ProtNLM"/>
    </source>
</evidence>
<dbReference type="EMBL" id="PDYF01000008">
    <property type="protein sequence ID" value="PHU35830.1"/>
    <property type="molecule type" value="Genomic_DNA"/>
</dbReference>
<feature type="transmembrane region" description="Helical" evidence="2">
    <location>
        <begin position="65"/>
        <end position="84"/>
    </location>
</feature>
<feature type="transmembrane region" description="Helical" evidence="2">
    <location>
        <begin position="155"/>
        <end position="172"/>
    </location>
</feature>
<feature type="transmembrane region" description="Helical" evidence="2">
    <location>
        <begin position="129"/>
        <end position="149"/>
    </location>
</feature>
<sequence>MKKVGILYILGFLVGMATGLFIPLSTLFLESKGVSENIIGMISSTYFVAMVVGSIIFLKICRKTDAYKLVISALLLAVIAIFVFVNSTKIIAFFICMFVVGLGISFNFITIQNNLAQTDTDDKTKVTGIYAFFFAIGFAVSTALGTIMFSISTNLAFGAACVLLLIDMVIIYKAKLKLGNSDNKSSGSENKIALFFPFILGGYTYGFIENAFSAFYPIYLKDSYSLKFAGIVLGTFVLGGIVGMLPLSALPAKLGIYKACILFSIGALFSLALIVGTSQKLLFSLIAGACVCVIYPSTLAALNMERVSSDDVIWATGVYSMFYSIGSACGPFVTGFVMDFTHKGLFIVSGLLIGLFMIVHLVMETKMQLQRR</sequence>
<proteinExistence type="predicted"/>
<feature type="transmembrane region" description="Helical" evidence="2">
    <location>
        <begin position="7"/>
        <end position="26"/>
    </location>
</feature>
<keyword evidence="2" id="KW-0812">Transmembrane</keyword>
<dbReference type="InterPro" id="IPR011701">
    <property type="entry name" value="MFS"/>
</dbReference>
<feature type="transmembrane region" description="Helical" evidence="2">
    <location>
        <begin position="281"/>
        <end position="302"/>
    </location>
</feature>
<dbReference type="AlphaFoldDB" id="A0A2G3DY82"/>
<dbReference type="Proteomes" id="UP000225889">
    <property type="component" value="Unassembled WGS sequence"/>
</dbReference>
<feature type="transmembrane region" description="Helical" evidence="2">
    <location>
        <begin position="192"/>
        <end position="208"/>
    </location>
</feature>
<dbReference type="Pfam" id="PF07690">
    <property type="entry name" value="MFS_1"/>
    <property type="match status" value="1"/>
</dbReference>
<dbReference type="InterPro" id="IPR036259">
    <property type="entry name" value="MFS_trans_sf"/>
</dbReference>
<feature type="transmembrane region" description="Helical" evidence="2">
    <location>
        <begin position="38"/>
        <end position="58"/>
    </location>
</feature>
<dbReference type="RefSeq" id="WP_099391555.1">
    <property type="nucleotide sequence ID" value="NZ_PDYF01000008.1"/>
</dbReference>
<protein>
    <recommendedName>
        <fullName evidence="5">MFS transporter</fullName>
    </recommendedName>
</protein>
<keyword evidence="2" id="KW-1133">Transmembrane helix</keyword>
<evidence type="ECO:0000313" key="3">
    <source>
        <dbReference type="EMBL" id="PHU35830.1"/>
    </source>
</evidence>
<dbReference type="GO" id="GO:0005886">
    <property type="term" value="C:plasma membrane"/>
    <property type="evidence" value="ECO:0007669"/>
    <property type="project" value="UniProtKB-SubCell"/>
</dbReference>
<dbReference type="PANTHER" id="PTHR23521">
    <property type="entry name" value="TRANSPORTER MFS SUPERFAMILY"/>
    <property type="match status" value="1"/>
</dbReference>
<organism evidence="3 4">
    <name type="scientific">Pseudobutyrivibrio ruminis</name>
    <dbReference type="NCBI Taxonomy" id="46206"/>
    <lineage>
        <taxon>Bacteria</taxon>
        <taxon>Bacillati</taxon>
        <taxon>Bacillota</taxon>
        <taxon>Clostridia</taxon>
        <taxon>Lachnospirales</taxon>
        <taxon>Lachnospiraceae</taxon>
        <taxon>Pseudobutyrivibrio</taxon>
    </lineage>
</organism>
<dbReference type="GO" id="GO:0022857">
    <property type="term" value="F:transmembrane transporter activity"/>
    <property type="evidence" value="ECO:0007669"/>
    <property type="project" value="InterPro"/>
</dbReference>
<evidence type="ECO:0000256" key="2">
    <source>
        <dbReference type="SAM" id="Phobius"/>
    </source>
</evidence>
<gene>
    <name evidence="3" type="ORF">CSX01_04265</name>
</gene>
<feature type="transmembrane region" description="Helical" evidence="2">
    <location>
        <begin position="344"/>
        <end position="363"/>
    </location>
</feature>
<keyword evidence="2" id="KW-0472">Membrane</keyword>
<feature type="transmembrane region" description="Helical" evidence="2">
    <location>
        <begin position="256"/>
        <end position="275"/>
    </location>
</feature>
<dbReference type="PANTHER" id="PTHR23521:SF2">
    <property type="entry name" value="TRANSPORTER MFS SUPERFAMILY"/>
    <property type="match status" value="1"/>
</dbReference>